<comment type="caution">
    <text evidence="2">The sequence shown here is derived from an EMBL/GenBank/DDBJ whole genome shotgun (WGS) entry which is preliminary data.</text>
</comment>
<dbReference type="EMBL" id="SSNY01000005">
    <property type="protein sequence ID" value="THF57483.1"/>
    <property type="molecule type" value="Genomic_DNA"/>
</dbReference>
<evidence type="ECO:0000259" key="1">
    <source>
        <dbReference type="PROSITE" id="PS50987"/>
    </source>
</evidence>
<reference evidence="2 3" key="1">
    <citation type="submission" date="2019-04" db="EMBL/GenBank/DDBJ databases">
        <title>Mesorhizobium composti sp. nov., isolated from compost.</title>
        <authorList>
            <person name="Lin S.-Y."/>
            <person name="Hameed A."/>
            <person name="Hsieh Y.-T."/>
            <person name="Young C.-C."/>
        </authorList>
    </citation>
    <scope>NUCLEOTIDE SEQUENCE [LARGE SCALE GENOMIC DNA]</scope>
    <source>
        <strain evidence="2 3">CC-YTH430</strain>
    </source>
</reference>
<dbReference type="SUPFAM" id="SSF46785">
    <property type="entry name" value="Winged helix' DNA-binding domain"/>
    <property type="match status" value="1"/>
</dbReference>
<dbReference type="Pfam" id="PF12840">
    <property type="entry name" value="HTH_20"/>
    <property type="match status" value="1"/>
</dbReference>
<dbReference type="InterPro" id="IPR036388">
    <property type="entry name" value="WH-like_DNA-bd_sf"/>
</dbReference>
<proteinExistence type="predicted"/>
<dbReference type="InterPro" id="IPR011991">
    <property type="entry name" value="ArsR-like_HTH"/>
</dbReference>
<dbReference type="InterPro" id="IPR036390">
    <property type="entry name" value="WH_DNA-bd_sf"/>
</dbReference>
<dbReference type="Gene3D" id="1.10.10.10">
    <property type="entry name" value="Winged helix-like DNA-binding domain superfamily/Winged helix DNA-binding domain"/>
    <property type="match status" value="1"/>
</dbReference>
<sequence length="112" mass="12443">MQEAQPLDRLFLALADPGRRGMVEQLSRGPATVKELAGPANMRLPSALKHLKVLEDGGMVVSRKVGRTRTYAMRPQALAPMRAWMREREAALNAAFDRLAQAMAAMPEEDER</sequence>
<evidence type="ECO:0000313" key="3">
    <source>
        <dbReference type="Proteomes" id="UP000306441"/>
    </source>
</evidence>
<dbReference type="PANTHER" id="PTHR38600:SF2">
    <property type="entry name" value="SLL0088 PROTEIN"/>
    <property type="match status" value="1"/>
</dbReference>
<dbReference type="RefSeq" id="WP_136356982.1">
    <property type="nucleotide sequence ID" value="NZ_SSNY01000005.1"/>
</dbReference>
<dbReference type="PRINTS" id="PR00778">
    <property type="entry name" value="HTHARSR"/>
</dbReference>
<dbReference type="CDD" id="cd00090">
    <property type="entry name" value="HTH_ARSR"/>
    <property type="match status" value="1"/>
</dbReference>
<feature type="domain" description="HTH arsR-type" evidence="1">
    <location>
        <begin position="1"/>
        <end position="93"/>
    </location>
</feature>
<name>A0ABY2Q759_9HYPH</name>
<organism evidence="2 3">
    <name type="scientific">Ollibium composti</name>
    <dbReference type="NCBI Taxonomy" id="2675109"/>
    <lineage>
        <taxon>Bacteria</taxon>
        <taxon>Pseudomonadati</taxon>
        <taxon>Pseudomonadota</taxon>
        <taxon>Alphaproteobacteria</taxon>
        <taxon>Hyphomicrobiales</taxon>
        <taxon>Phyllobacteriaceae</taxon>
        <taxon>Ollibium</taxon>
    </lineage>
</organism>
<dbReference type="NCBIfam" id="NF033788">
    <property type="entry name" value="HTH_metalloreg"/>
    <property type="match status" value="1"/>
</dbReference>
<dbReference type="PANTHER" id="PTHR38600">
    <property type="entry name" value="TRANSCRIPTIONAL REGULATORY PROTEIN"/>
    <property type="match status" value="1"/>
</dbReference>
<evidence type="ECO:0000313" key="2">
    <source>
        <dbReference type="EMBL" id="THF57483.1"/>
    </source>
</evidence>
<protein>
    <submittedName>
        <fullName evidence="2">Winged helix-turn-helix transcriptional regulator</fullName>
    </submittedName>
</protein>
<dbReference type="InterPro" id="IPR001845">
    <property type="entry name" value="HTH_ArsR_DNA-bd_dom"/>
</dbReference>
<keyword evidence="3" id="KW-1185">Reference proteome</keyword>
<accession>A0ABY2Q759</accession>
<dbReference type="PROSITE" id="PS50987">
    <property type="entry name" value="HTH_ARSR_2"/>
    <property type="match status" value="1"/>
</dbReference>
<dbReference type="SMART" id="SM00418">
    <property type="entry name" value="HTH_ARSR"/>
    <property type="match status" value="1"/>
</dbReference>
<gene>
    <name evidence="2" type="ORF">E6C48_10770</name>
</gene>
<dbReference type="Proteomes" id="UP000306441">
    <property type="component" value="Unassembled WGS sequence"/>
</dbReference>